<evidence type="ECO:0000313" key="3">
    <source>
        <dbReference type="EMBL" id="KAK1888582.1"/>
    </source>
</evidence>
<feature type="region of interest" description="Disordered" evidence="1">
    <location>
        <begin position="22"/>
        <end position="42"/>
    </location>
</feature>
<comment type="caution">
    <text evidence="2">The sequence shown here is derived from an EMBL/GenBank/DDBJ whole genome shotgun (WGS) entry which is preliminary data.</text>
</comment>
<name>A0AAD9BBR9_DISEL</name>
<keyword evidence="5" id="KW-1185">Reference proteome</keyword>
<evidence type="ECO:0000256" key="1">
    <source>
        <dbReference type="SAM" id="MobiDB-lite"/>
    </source>
</evidence>
<evidence type="ECO:0000313" key="5">
    <source>
        <dbReference type="Proteomes" id="UP001228049"/>
    </source>
</evidence>
<gene>
    <name evidence="3" type="ORF">KUDE01_013262</name>
    <name evidence="4" type="ORF">KUDE01_021327</name>
    <name evidence="2" type="ORF">KUDE01_026537</name>
</gene>
<dbReference type="Proteomes" id="UP001228049">
    <property type="component" value="Unassembled WGS sequence"/>
</dbReference>
<evidence type="ECO:0000313" key="4">
    <source>
        <dbReference type="EMBL" id="KAK1895876.1"/>
    </source>
</evidence>
<protein>
    <submittedName>
        <fullName evidence="2">BTB/POZ domain and ankyrin repeat-containing protein NH5.1</fullName>
    </submittedName>
</protein>
<proteinExistence type="predicted"/>
<organism evidence="2 5">
    <name type="scientific">Dissostichus eleginoides</name>
    <name type="common">Patagonian toothfish</name>
    <name type="synonym">Dissostichus amissus</name>
    <dbReference type="NCBI Taxonomy" id="100907"/>
    <lineage>
        <taxon>Eukaryota</taxon>
        <taxon>Metazoa</taxon>
        <taxon>Chordata</taxon>
        <taxon>Craniata</taxon>
        <taxon>Vertebrata</taxon>
        <taxon>Euteleostomi</taxon>
        <taxon>Actinopterygii</taxon>
        <taxon>Neopterygii</taxon>
        <taxon>Teleostei</taxon>
        <taxon>Neoteleostei</taxon>
        <taxon>Acanthomorphata</taxon>
        <taxon>Eupercaria</taxon>
        <taxon>Perciformes</taxon>
        <taxon>Notothenioidei</taxon>
        <taxon>Nototheniidae</taxon>
        <taxon>Dissostichus</taxon>
    </lineage>
</organism>
<dbReference type="AlphaFoldDB" id="A0AAD9BBR9"/>
<evidence type="ECO:0000313" key="2">
    <source>
        <dbReference type="EMBL" id="KAK1878408.1"/>
    </source>
</evidence>
<dbReference type="EMBL" id="JASDAP010000017">
    <property type="protein sequence ID" value="KAK1888582.1"/>
    <property type="molecule type" value="Genomic_DNA"/>
</dbReference>
<dbReference type="EMBL" id="JASDAP010000026">
    <property type="protein sequence ID" value="KAK1878408.1"/>
    <property type="molecule type" value="Genomic_DNA"/>
</dbReference>
<reference evidence="2" key="1">
    <citation type="submission" date="2023-04" db="EMBL/GenBank/DDBJ databases">
        <title>Chromosome-level genome of Chaenocephalus aceratus.</title>
        <authorList>
            <person name="Park H."/>
        </authorList>
    </citation>
    <scope>NUCLEOTIDE SEQUENCE</scope>
    <source>
        <strain evidence="2">DE</strain>
        <tissue evidence="2">Muscle</tissue>
    </source>
</reference>
<dbReference type="EMBL" id="JASDAP010000010">
    <property type="protein sequence ID" value="KAK1895876.1"/>
    <property type="molecule type" value="Genomic_DNA"/>
</dbReference>
<accession>A0AAD9BBR9</accession>
<sequence length="87" mass="9111">MAGISTATCFLVYRRDCGRRAAPVTAGGDDPGGGVGGQVPRSNCGASLVPVLRLHRAITFSSTMMDPTSARTTSTDVLWSRDTPHFA</sequence>